<organism evidence="1 2">
    <name type="scientific">Phormidesmis priestleyi ULC007</name>
    <dbReference type="NCBI Taxonomy" id="1920490"/>
    <lineage>
        <taxon>Bacteria</taxon>
        <taxon>Bacillati</taxon>
        <taxon>Cyanobacteriota</taxon>
        <taxon>Cyanophyceae</taxon>
        <taxon>Leptolyngbyales</taxon>
        <taxon>Leptolyngbyaceae</taxon>
        <taxon>Phormidesmis</taxon>
    </lineage>
</organism>
<evidence type="ECO:0000313" key="2">
    <source>
        <dbReference type="Proteomes" id="UP000238634"/>
    </source>
</evidence>
<name>A0A2T1DHZ3_9CYAN</name>
<dbReference type="SUPFAM" id="SSF101478">
    <property type="entry name" value="ADP-ribosylglycohydrolase"/>
    <property type="match status" value="1"/>
</dbReference>
<dbReference type="STRING" id="1920490.GCA_001895925_03784"/>
<dbReference type="Pfam" id="PF03747">
    <property type="entry name" value="ADP_ribosyl_GH"/>
    <property type="match status" value="1"/>
</dbReference>
<dbReference type="AlphaFoldDB" id="A0A2T1DHZ3"/>
<accession>A0A2T1DHZ3</accession>
<protein>
    <recommendedName>
        <fullName evidence="3">ADP-ribosylglycohydrolase family protein</fullName>
    </recommendedName>
</protein>
<evidence type="ECO:0008006" key="3">
    <source>
        <dbReference type="Google" id="ProtNLM"/>
    </source>
</evidence>
<keyword evidence="2" id="KW-1185">Reference proteome</keyword>
<reference evidence="1 2" key="1">
    <citation type="submission" date="2018-02" db="EMBL/GenBank/DDBJ databases">
        <authorList>
            <person name="Cohen D.B."/>
            <person name="Kent A.D."/>
        </authorList>
    </citation>
    <scope>NUCLEOTIDE SEQUENCE [LARGE SCALE GENOMIC DNA]</scope>
    <source>
        <strain evidence="1 2">ULC007</strain>
    </source>
</reference>
<comment type="caution">
    <text evidence="1">The sequence shown here is derived from an EMBL/GenBank/DDBJ whole genome shotgun (WGS) entry which is preliminary data.</text>
</comment>
<reference evidence="1 2" key="2">
    <citation type="submission" date="2018-03" db="EMBL/GenBank/DDBJ databases">
        <title>The ancient ancestry and fast evolution of plastids.</title>
        <authorList>
            <person name="Moore K.R."/>
            <person name="Magnabosco C."/>
            <person name="Momper L."/>
            <person name="Gold D.A."/>
            <person name="Bosak T."/>
            <person name="Fournier G.P."/>
        </authorList>
    </citation>
    <scope>NUCLEOTIDE SEQUENCE [LARGE SCALE GENOMIC DNA]</scope>
    <source>
        <strain evidence="1 2">ULC007</strain>
    </source>
</reference>
<dbReference type="OrthoDB" id="574287at2"/>
<proteinExistence type="predicted"/>
<dbReference type="EMBL" id="PVWG01000007">
    <property type="protein sequence ID" value="PSB20108.1"/>
    <property type="molecule type" value="Genomic_DNA"/>
</dbReference>
<sequence length="295" mass="32723">MQYALLHRFQATLLGAVLGETIGLHPLQHPNRKAQPKLRWATLTQFYTQQFLQHNRFDALEFCEEPMPKTAGETIIALLPVALFFHEDRLKLGQTLNQVAWQRSPIAQQESFAVGCAIAEALQEKLDPLTLILTIITYLKSQSRAETASIDQLEQVQRLLDEQAGLETALNRLTTNSDNDETIGLAFYCFLSTPHDLRLALLRAAQTGTRSPIVGALTGALSGAFNSMSGIPIEWQLALDSWKTPSEQIVTQPDLLELANCLLASWSGVYNPLTSSKEFRQIAAIAAPQVIRKAM</sequence>
<dbReference type="Proteomes" id="UP000238634">
    <property type="component" value="Unassembled WGS sequence"/>
</dbReference>
<dbReference type="InterPro" id="IPR005502">
    <property type="entry name" value="Ribosyl_crysJ1"/>
</dbReference>
<gene>
    <name evidence="1" type="ORF">C7B65_08620</name>
</gene>
<dbReference type="RefSeq" id="WP_073070848.1">
    <property type="nucleotide sequence ID" value="NZ_MPPI01000009.1"/>
</dbReference>
<evidence type="ECO:0000313" key="1">
    <source>
        <dbReference type="EMBL" id="PSB20108.1"/>
    </source>
</evidence>
<dbReference type="Gene3D" id="1.10.4080.10">
    <property type="entry name" value="ADP-ribosylation/Crystallin J1"/>
    <property type="match status" value="1"/>
</dbReference>
<dbReference type="InterPro" id="IPR036705">
    <property type="entry name" value="Ribosyl_crysJ1_sf"/>
</dbReference>